<reference evidence="4 5" key="1">
    <citation type="submission" date="2020-07" db="EMBL/GenBank/DDBJ databases">
        <authorList>
            <person name="Hilgarth M."/>
            <person name="Werum V."/>
            <person name="Vogel R.F."/>
        </authorList>
    </citation>
    <scope>NUCLEOTIDE SEQUENCE [LARGE SCALE GENOMIC DNA]</scope>
    <source>
        <strain evidence="4 5">DSM 28961</strain>
    </source>
</reference>
<evidence type="ECO:0000313" key="4">
    <source>
        <dbReference type="EMBL" id="MBA0015886.1"/>
    </source>
</evidence>
<keyword evidence="2" id="KW-0804">Transcription</keyword>
<protein>
    <submittedName>
        <fullName evidence="4">Helix-turn-helix domain-containing protein</fullName>
    </submittedName>
</protein>
<dbReference type="PANTHER" id="PTHR30185:SF18">
    <property type="entry name" value="TRANSCRIPTIONAL REGULATOR MTLR"/>
    <property type="match status" value="1"/>
</dbReference>
<evidence type="ECO:0000313" key="5">
    <source>
        <dbReference type="Proteomes" id="UP000530186"/>
    </source>
</evidence>
<organism evidence="4 5">
    <name type="scientific">Pseudolactococcus laudensis</name>
    <dbReference type="NCBI Taxonomy" id="1494461"/>
    <lineage>
        <taxon>Bacteria</taxon>
        <taxon>Bacillati</taxon>
        <taxon>Bacillota</taxon>
        <taxon>Bacilli</taxon>
        <taxon>Lactobacillales</taxon>
        <taxon>Streptococcaceae</taxon>
        <taxon>Pseudolactococcus</taxon>
    </lineage>
</organism>
<dbReference type="RefSeq" id="WP_180745913.1">
    <property type="nucleotide sequence ID" value="NZ_CBCRWQ010000001.1"/>
</dbReference>
<dbReference type="EMBL" id="JACBNY010000002">
    <property type="protein sequence ID" value="MBA0015886.1"/>
    <property type="molecule type" value="Genomic_DNA"/>
</dbReference>
<evidence type="ECO:0000256" key="2">
    <source>
        <dbReference type="ARBA" id="ARBA00023163"/>
    </source>
</evidence>
<dbReference type="Pfam" id="PF05043">
    <property type="entry name" value="Mga"/>
    <property type="match status" value="1"/>
</dbReference>
<dbReference type="PANTHER" id="PTHR30185">
    <property type="entry name" value="CRYPTIC BETA-GLUCOSIDE BGL OPERON ANTITERMINATOR"/>
    <property type="match status" value="1"/>
</dbReference>
<dbReference type="GeneID" id="303194239"/>
<dbReference type="InterPro" id="IPR007737">
    <property type="entry name" value="Mga_HTH"/>
</dbReference>
<evidence type="ECO:0000256" key="1">
    <source>
        <dbReference type="ARBA" id="ARBA00023015"/>
    </source>
</evidence>
<name>A0A7V8SJ34_9LACT</name>
<gene>
    <name evidence="4" type="ORF">HZR21_01795</name>
</gene>
<proteinExistence type="predicted"/>
<accession>A0A7V8SJ34</accession>
<evidence type="ECO:0000259" key="3">
    <source>
        <dbReference type="Pfam" id="PF05043"/>
    </source>
</evidence>
<comment type="caution">
    <text evidence="4">The sequence shown here is derived from an EMBL/GenBank/DDBJ whole genome shotgun (WGS) entry which is preliminary data.</text>
</comment>
<keyword evidence="1" id="KW-0805">Transcription regulation</keyword>
<feature type="domain" description="Mga helix-turn-helix" evidence="3">
    <location>
        <begin position="80"/>
        <end position="165"/>
    </location>
</feature>
<keyword evidence="5" id="KW-1185">Reference proteome</keyword>
<dbReference type="Gene3D" id="1.10.10.10">
    <property type="entry name" value="Winged helix-like DNA-binding domain superfamily/Winged helix DNA-binding domain"/>
    <property type="match status" value="1"/>
</dbReference>
<dbReference type="Proteomes" id="UP000530186">
    <property type="component" value="Unassembled WGS sequence"/>
</dbReference>
<dbReference type="InterPro" id="IPR036388">
    <property type="entry name" value="WH-like_DNA-bd_sf"/>
</dbReference>
<dbReference type="InterPro" id="IPR050661">
    <property type="entry name" value="BglG_antiterminators"/>
</dbReference>
<sequence length="276" mass="32709">MQNLETFLLDKNYKSILEIINQVSKQPTREISFSEFEDKLSITKKTIKTYLDILLDYCDQKNLETFTLHKGKLKMIMDTNFNIFDLYHHFTQTSIKYQIIMSIFENPQITFTDLYLDLALSKSNASLHIKQINHFLKPYQCKISFLQNRPLQGEEHQIRFLYYNLLWGLNLDKITGPCPKLDQITTLLLEIIPDITYVTLSKIKLGFYIFQVACKSGYFITSEKQFILQDSPFITYDDFFQRIDALDFLSDCPDLQTKQKEKKVVTYIFYFVVQTY</sequence>
<dbReference type="AlphaFoldDB" id="A0A7V8SJ34"/>